<dbReference type="Proteomes" id="UP000070598">
    <property type="component" value="Unassembled WGS sequence"/>
</dbReference>
<dbReference type="AlphaFoldDB" id="A0A132MPK5"/>
<proteinExistence type="predicted"/>
<dbReference type="InterPro" id="IPR023187">
    <property type="entry name" value="Tscrpt_reg_MarR-type_CS"/>
</dbReference>
<evidence type="ECO:0000313" key="7">
    <source>
        <dbReference type="EMBL" id="KWX06899.1"/>
    </source>
</evidence>
<reference evidence="8" key="3">
    <citation type="submission" date="2015-04" db="EMBL/GenBank/DDBJ databases">
        <title>Physiological reanalysis, assessment of diazotrophy, and genome sequences of multiple isolates of Streptomyces thermoautotrophicus.</title>
        <authorList>
            <person name="MacKellar D.C."/>
            <person name="Lieber L."/>
            <person name="Norman J."/>
            <person name="Bolger A."/>
            <person name="Tobin C."/>
            <person name="Murray J.W."/>
            <person name="Chang R."/>
            <person name="Ford T."/>
            <person name="Nguyen P.Q."/>
            <person name="Woodward J."/>
            <person name="Permingeat H."/>
            <person name="Joshi N.S."/>
            <person name="Silver P.A."/>
            <person name="Usadel B."/>
            <person name="Rutherford A.W."/>
            <person name="Friesen M."/>
            <person name="Prell J."/>
        </authorList>
    </citation>
    <scope>NUCLEOTIDE SEQUENCE [LARGE SCALE GENOMIC DNA]</scope>
    <source>
        <strain evidence="8">H1</strain>
    </source>
</reference>
<keyword evidence="1" id="KW-0805">Transcription regulation</keyword>
<evidence type="ECO:0000313" key="6">
    <source>
        <dbReference type="EMBL" id="KWX04183.1"/>
    </source>
</evidence>
<dbReference type="SMART" id="SM00347">
    <property type="entry name" value="HTH_MARR"/>
    <property type="match status" value="1"/>
</dbReference>
<dbReference type="STRING" id="1469144.LI90_996"/>
<dbReference type="PATRIC" id="fig|1469144.10.peg.1113"/>
<sequence length="160" mass="18166">MVRDDLGWTDPERLREMTIPALLNVVARLNGLLFFRLMDSPRVSSSGMSLLITLARRDGVTSREAAQAAWCTPATLTGIVDTLERDGLVERRRDGKDRRVVRLHITEAGRELVAECQRELESRWSEPFDFIEPEHAPVIRDFLITSIERLGALLKPGERT</sequence>
<comment type="caution">
    <text evidence="5">The sequence shown here is derived from an EMBL/GenBank/DDBJ whole genome shotgun (WGS) entry which is preliminary data.</text>
</comment>
<dbReference type="Pfam" id="PF01047">
    <property type="entry name" value="MarR"/>
    <property type="match status" value="1"/>
</dbReference>
<dbReference type="PROSITE" id="PS01117">
    <property type="entry name" value="HTH_MARR_1"/>
    <property type="match status" value="1"/>
</dbReference>
<dbReference type="EMBL" id="JYIK01001083">
    <property type="protein sequence ID" value="KWX06899.1"/>
    <property type="molecule type" value="Genomic_DNA"/>
</dbReference>
<dbReference type="EMBL" id="LAXD01000001">
    <property type="protein sequence ID" value="KWW99361.1"/>
    <property type="molecule type" value="Genomic_DNA"/>
</dbReference>
<name>A0A132MPK5_9ACTN</name>
<dbReference type="Proteomes" id="UP000070659">
    <property type="component" value="Unassembled WGS sequence"/>
</dbReference>
<dbReference type="PANTHER" id="PTHR33164:SF103">
    <property type="entry name" value="REGULATORY PROTEIN MARR"/>
    <property type="match status" value="1"/>
</dbReference>
<dbReference type="GO" id="GO:0003700">
    <property type="term" value="F:DNA-binding transcription factor activity"/>
    <property type="evidence" value="ECO:0007669"/>
    <property type="project" value="InterPro"/>
</dbReference>
<keyword evidence="8" id="KW-1185">Reference proteome</keyword>
<reference evidence="6 10" key="2">
    <citation type="submission" date="2015-02" db="EMBL/GenBank/DDBJ databases">
        <title>Physiological reanalysis, assessment of diazotrophy, and genome sequences of multiple isolates of Streptomyces thermoautotrophicus.</title>
        <authorList>
            <person name="MacKellar D.C."/>
            <person name="Lieber L."/>
            <person name="Norman J."/>
            <person name="Bolger A."/>
            <person name="Tobin C."/>
            <person name="Murray J.W."/>
            <person name="Prell J."/>
        </authorList>
    </citation>
    <scope>NUCLEOTIDE SEQUENCE [LARGE SCALE GENOMIC DNA]</scope>
    <source>
        <strain evidence="6 10">UBT1</strain>
    </source>
</reference>
<dbReference type="InterPro" id="IPR036388">
    <property type="entry name" value="WH-like_DNA-bd_sf"/>
</dbReference>
<evidence type="ECO:0000256" key="2">
    <source>
        <dbReference type="ARBA" id="ARBA00023125"/>
    </source>
</evidence>
<dbReference type="Proteomes" id="UP000070188">
    <property type="component" value="Unassembled WGS sequence"/>
</dbReference>
<dbReference type="EMBL" id="JYIJ01000016">
    <property type="protein sequence ID" value="KWX04183.1"/>
    <property type="molecule type" value="Genomic_DNA"/>
</dbReference>
<gene>
    <name evidence="5" type="ORF">LI90_996</name>
    <name evidence="6" type="ORF">TH66_09850</name>
    <name evidence="7" type="ORF">TR74_20505</name>
</gene>
<dbReference type="PRINTS" id="PR00598">
    <property type="entry name" value="HTHMARR"/>
</dbReference>
<protein>
    <submittedName>
        <fullName evidence="5">Transcriptional regulator</fullName>
    </submittedName>
</protein>
<evidence type="ECO:0000313" key="8">
    <source>
        <dbReference type="Proteomes" id="UP000070188"/>
    </source>
</evidence>
<dbReference type="SUPFAM" id="SSF46785">
    <property type="entry name" value="Winged helix' DNA-binding domain"/>
    <property type="match status" value="1"/>
</dbReference>
<dbReference type="PANTHER" id="PTHR33164">
    <property type="entry name" value="TRANSCRIPTIONAL REGULATOR, MARR FAMILY"/>
    <property type="match status" value="1"/>
</dbReference>
<dbReference type="RefSeq" id="WP_066884678.1">
    <property type="nucleotide sequence ID" value="NZ_JYIJ01000016.1"/>
</dbReference>
<evidence type="ECO:0000256" key="3">
    <source>
        <dbReference type="ARBA" id="ARBA00023163"/>
    </source>
</evidence>
<keyword evidence="2" id="KW-0238">DNA-binding</keyword>
<dbReference type="InterPro" id="IPR036390">
    <property type="entry name" value="WH_DNA-bd_sf"/>
</dbReference>
<keyword evidence="3" id="KW-0804">Transcription</keyword>
<evidence type="ECO:0000313" key="9">
    <source>
        <dbReference type="Proteomes" id="UP000070598"/>
    </source>
</evidence>
<dbReference type="InterPro" id="IPR000835">
    <property type="entry name" value="HTH_MarR-typ"/>
</dbReference>
<reference evidence="9" key="1">
    <citation type="submission" date="2015-02" db="EMBL/GenBank/DDBJ databases">
        <title>Physiological reanalysis, assessment of diazotrophy, and genome sequences of multiple isolates of Streptomyces thermoautotrophicus.</title>
        <authorList>
            <person name="MacKellar D.C."/>
            <person name="Lieber L."/>
            <person name="Norman J."/>
            <person name="Bolger A."/>
            <person name="Tobin C."/>
            <person name="Murray J.W."/>
            <person name="Friesen M."/>
            <person name="Prell J."/>
        </authorList>
    </citation>
    <scope>NUCLEOTIDE SEQUENCE [LARGE SCALE GENOMIC DNA]</scope>
    <source>
        <strain evidence="9">UBT1</strain>
    </source>
</reference>
<evidence type="ECO:0000313" key="5">
    <source>
        <dbReference type="EMBL" id="KWW99361.1"/>
    </source>
</evidence>
<dbReference type="PROSITE" id="PS50995">
    <property type="entry name" value="HTH_MARR_2"/>
    <property type="match status" value="1"/>
</dbReference>
<evidence type="ECO:0000313" key="10">
    <source>
        <dbReference type="Proteomes" id="UP000070659"/>
    </source>
</evidence>
<dbReference type="Gene3D" id="1.10.10.10">
    <property type="entry name" value="Winged helix-like DNA-binding domain superfamily/Winged helix DNA-binding domain"/>
    <property type="match status" value="1"/>
</dbReference>
<reference evidence="5" key="4">
    <citation type="submission" date="2015-04" db="EMBL/GenBank/DDBJ databases">
        <title>Physiological reanalysis, assessment of diazotrophy, and genome sequences of multiple isolates of Streptomyces thermoautotrophicus.</title>
        <authorList>
            <person name="MacKellar D.C."/>
            <person name="Lieber L."/>
            <person name="Norman J."/>
            <person name="Bolger A."/>
            <person name="Tobin C."/>
            <person name="Murray J.W."/>
            <person name="Woodward J."/>
            <person name="Friesen M."/>
            <person name="Prell J."/>
        </authorList>
    </citation>
    <scope>NUCLEOTIDE SEQUENCE [LARGE SCALE GENOMIC DNA]</scope>
    <source>
        <strain evidence="5">H1</strain>
    </source>
</reference>
<evidence type="ECO:0000259" key="4">
    <source>
        <dbReference type="PROSITE" id="PS50995"/>
    </source>
</evidence>
<accession>A0A132MPK5</accession>
<dbReference type="InterPro" id="IPR039422">
    <property type="entry name" value="MarR/SlyA-like"/>
</dbReference>
<feature type="domain" description="HTH marR-type" evidence="4">
    <location>
        <begin position="15"/>
        <end position="152"/>
    </location>
</feature>
<organism evidence="5 8">
    <name type="scientific">Carbonactinospora thermoautotrophica</name>
    <dbReference type="NCBI Taxonomy" id="1469144"/>
    <lineage>
        <taxon>Bacteria</taxon>
        <taxon>Bacillati</taxon>
        <taxon>Actinomycetota</taxon>
        <taxon>Actinomycetes</taxon>
        <taxon>Kitasatosporales</taxon>
        <taxon>Carbonactinosporaceae</taxon>
        <taxon>Carbonactinospora</taxon>
    </lineage>
</organism>
<evidence type="ECO:0000256" key="1">
    <source>
        <dbReference type="ARBA" id="ARBA00023015"/>
    </source>
</evidence>
<dbReference type="GO" id="GO:0006950">
    <property type="term" value="P:response to stress"/>
    <property type="evidence" value="ECO:0007669"/>
    <property type="project" value="TreeGrafter"/>
</dbReference>
<dbReference type="GO" id="GO:0003677">
    <property type="term" value="F:DNA binding"/>
    <property type="evidence" value="ECO:0007669"/>
    <property type="project" value="UniProtKB-KW"/>
</dbReference>